<keyword evidence="1" id="KW-0442">Lipid degradation</keyword>
<feature type="transmembrane region" description="Helical" evidence="2">
    <location>
        <begin position="150"/>
        <end position="168"/>
    </location>
</feature>
<keyword evidence="1 2" id="KW-0812">Transmembrane</keyword>
<keyword evidence="1" id="KW-0479">Metal-binding</keyword>
<keyword evidence="1" id="KW-0460">Magnesium</keyword>
<keyword evidence="1" id="KW-0443">Lipid metabolism</keyword>
<dbReference type="EMBL" id="CP025781">
    <property type="protein sequence ID" value="QBC42141.1"/>
    <property type="molecule type" value="Genomic_DNA"/>
</dbReference>
<sequence length="169" mass="18708">MNDYPQVPLVRPDWQFLVAHPAHFIAFGFGSGLAKKAPGTFGTLAALPLYAVLIQCFSPLSIAWICLFVFLLGCWASDITGKALGVHDFGGIVIDEIVAMWLVLLFVPLNPLGWLLAFTLFRLFDIFKPWPICWFDQRVPGGVGVMIDDILAAAYAILVLLGIQHFYIL</sequence>
<dbReference type="Pfam" id="PF04608">
    <property type="entry name" value="PgpA"/>
    <property type="match status" value="1"/>
</dbReference>
<evidence type="ECO:0000259" key="3">
    <source>
        <dbReference type="Pfam" id="PF04608"/>
    </source>
</evidence>
<dbReference type="GO" id="GO:0008962">
    <property type="term" value="F:phosphatidylglycerophosphatase activity"/>
    <property type="evidence" value="ECO:0007669"/>
    <property type="project" value="UniProtKB-EC"/>
</dbReference>
<dbReference type="PANTHER" id="PTHR36305:SF1">
    <property type="entry name" value="PHOSPHATIDYLGLYCEROPHOSPHATASE A"/>
    <property type="match status" value="1"/>
</dbReference>
<keyword evidence="1" id="KW-1208">Phospholipid metabolism</keyword>
<dbReference type="KEGG" id="ifl:C1H71_00260"/>
<name>A0A7G3G4G7_9NEIS</name>
<gene>
    <name evidence="4" type="ORF">C1H71_00260</name>
</gene>
<dbReference type="InterPro" id="IPR007686">
    <property type="entry name" value="YutG/PgpA"/>
</dbReference>
<dbReference type="PIRSF" id="PIRSF006162">
    <property type="entry name" value="PgpA"/>
    <property type="match status" value="1"/>
</dbReference>
<feature type="domain" description="YutG/PgpA" evidence="3">
    <location>
        <begin position="25"/>
        <end position="163"/>
    </location>
</feature>
<dbReference type="RefSeq" id="WP_130104772.1">
    <property type="nucleotide sequence ID" value="NZ_CP025781.1"/>
</dbReference>
<evidence type="ECO:0000256" key="1">
    <source>
        <dbReference type="PIRNR" id="PIRNR006162"/>
    </source>
</evidence>
<evidence type="ECO:0000313" key="5">
    <source>
        <dbReference type="Proteomes" id="UP000515917"/>
    </source>
</evidence>
<dbReference type="GO" id="GO:0006655">
    <property type="term" value="P:phosphatidylglycerol biosynthetic process"/>
    <property type="evidence" value="ECO:0007669"/>
    <property type="project" value="UniProtKB-UniPathway"/>
</dbReference>
<dbReference type="GO" id="GO:0009395">
    <property type="term" value="P:phospholipid catabolic process"/>
    <property type="evidence" value="ECO:0007669"/>
    <property type="project" value="UniProtKB-KW"/>
</dbReference>
<feature type="transmembrane region" description="Helical" evidence="2">
    <location>
        <begin position="97"/>
        <end position="121"/>
    </location>
</feature>
<keyword evidence="1" id="KW-0595">Phospholipid degradation</keyword>
<feature type="transmembrane region" description="Helical" evidence="2">
    <location>
        <begin position="49"/>
        <end position="76"/>
    </location>
</feature>
<organism evidence="4 5">
    <name type="scientific">Iodobacter fluviatilis</name>
    <dbReference type="NCBI Taxonomy" id="537"/>
    <lineage>
        <taxon>Bacteria</taxon>
        <taxon>Pseudomonadati</taxon>
        <taxon>Pseudomonadota</taxon>
        <taxon>Betaproteobacteria</taxon>
        <taxon>Neisseriales</taxon>
        <taxon>Chitinibacteraceae</taxon>
        <taxon>Iodobacter</taxon>
    </lineage>
</organism>
<dbReference type="CDD" id="cd06971">
    <property type="entry name" value="PgpA"/>
    <property type="match status" value="1"/>
</dbReference>
<dbReference type="UniPathway" id="UPA00084">
    <property type="reaction ID" value="UER00504"/>
</dbReference>
<keyword evidence="1" id="KW-0378">Hydrolase</keyword>
<dbReference type="AlphaFoldDB" id="A0A7G3G4G7"/>
<dbReference type="EC" id="3.1.3.27" evidence="1"/>
<dbReference type="InterPro" id="IPR026037">
    <property type="entry name" value="PgpA"/>
</dbReference>
<dbReference type="Proteomes" id="UP000515917">
    <property type="component" value="Chromosome"/>
</dbReference>
<protein>
    <recommendedName>
        <fullName evidence="1">Phosphatidylglycerophosphatase A</fullName>
        <ecNumber evidence="1">3.1.3.27</ecNumber>
    </recommendedName>
    <alternativeName>
        <fullName evidence="1">Phosphatidylglycerolphosphate phosphatase A</fullName>
    </alternativeName>
</protein>
<comment type="subcellular location">
    <subcellularLocation>
        <location evidence="1">Cell inner membrane</location>
        <topology evidence="1">Multi-pass membrane protein</topology>
    </subcellularLocation>
</comment>
<comment type="pathway">
    <text evidence="1">Phospholipid metabolism; phosphatidylglycerol biosynthesis; phosphatidylglycerol from CDP-diacylglycerol: step 2/2.</text>
</comment>
<keyword evidence="2" id="KW-1133">Transmembrane helix</keyword>
<comment type="catalytic activity">
    <reaction evidence="1">
        <text>a 1,2-diacyl-sn-glycero-3-phospho-(1'-sn-glycero-3'-phosphate) + H2O = a 1,2-diacyl-sn-glycero-3-phospho-(1'-sn-glycerol) + phosphate</text>
        <dbReference type="Rhea" id="RHEA:33751"/>
        <dbReference type="ChEBI" id="CHEBI:15377"/>
        <dbReference type="ChEBI" id="CHEBI:43474"/>
        <dbReference type="ChEBI" id="CHEBI:60110"/>
        <dbReference type="ChEBI" id="CHEBI:64716"/>
        <dbReference type="EC" id="3.1.3.27"/>
    </reaction>
</comment>
<keyword evidence="1" id="KW-1003">Cell membrane</keyword>
<accession>A0A7G3G4G7</accession>
<keyword evidence="1" id="KW-0997">Cell inner membrane</keyword>
<reference evidence="4 5" key="1">
    <citation type="submission" date="2018-01" db="EMBL/GenBank/DDBJ databases">
        <title>Genome sequence of Iodobacter sp. strain PCH194 isolated from Indian Trans-Himalaya.</title>
        <authorList>
            <person name="Kumar V."/>
            <person name="Thakur V."/>
            <person name="Kumar S."/>
            <person name="Singh D."/>
        </authorList>
    </citation>
    <scope>NUCLEOTIDE SEQUENCE [LARGE SCALE GENOMIC DNA]</scope>
    <source>
        <strain evidence="4 5">PCH194</strain>
    </source>
</reference>
<dbReference type="GO" id="GO:0046872">
    <property type="term" value="F:metal ion binding"/>
    <property type="evidence" value="ECO:0007669"/>
    <property type="project" value="UniProtKB-KW"/>
</dbReference>
<dbReference type="PANTHER" id="PTHR36305">
    <property type="entry name" value="PHOSPHATIDYLGLYCEROPHOSPHATASE A"/>
    <property type="match status" value="1"/>
</dbReference>
<proteinExistence type="predicted"/>
<keyword evidence="5" id="KW-1185">Reference proteome</keyword>
<dbReference type="GO" id="GO:0005886">
    <property type="term" value="C:plasma membrane"/>
    <property type="evidence" value="ECO:0007669"/>
    <property type="project" value="UniProtKB-SubCell"/>
</dbReference>
<comment type="function">
    <text evidence="1">Lipid phosphatase which dephosphorylates phosphatidylglycerophosphate (PGP) to phosphatidylglycerol (PG).</text>
</comment>
<dbReference type="SUPFAM" id="SSF101307">
    <property type="entry name" value="YutG-like"/>
    <property type="match status" value="1"/>
</dbReference>
<evidence type="ECO:0000313" key="4">
    <source>
        <dbReference type="EMBL" id="QBC42141.1"/>
    </source>
</evidence>
<evidence type="ECO:0000256" key="2">
    <source>
        <dbReference type="SAM" id="Phobius"/>
    </source>
</evidence>
<keyword evidence="1 2" id="KW-0472">Membrane</keyword>
<comment type="cofactor">
    <cofactor evidence="1">
        <name>Mg(2+)</name>
        <dbReference type="ChEBI" id="CHEBI:18420"/>
    </cofactor>
</comment>
<dbReference type="InterPro" id="IPR036681">
    <property type="entry name" value="PgpA-like_sf"/>
</dbReference>